<keyword evidence="12" id="KW-1185">Reference proteome</keyword>
<protein>
    <recommendedName>
        <fullName evidence="7 9">Uroporphyrinogen-III synthase</fullName>
        <ecNumber evidence="3 9">4.2.1.75</ecNumber>
    </recommendedName>
</protein>
<dbReference type="EMBL" id="AONC01000003">
    <property type="protein sequence ID" value="EXJ17045.1"/>
    <property type="molecule type" value="Genomic_DNA"/>
</dbReference>
<dbReference type="eggNOG" id="COG1587">
    <property type="taxonomic scope" value="Bacteria"/>
</dbReference>
<keyword evidence="4 9" id="KW-0456">Lyase</keyword>
<dbReference type="RefSeq" id="WP_043748397.1">
    <property type="nucleotide sequence ID" value="NZ_AONC01000003.1"/>
</dbReference>
<dbReference type="EC" id="4.2.1.75" evidence="3 9"/>
<evidence type="ECO:0000313" key="11">
    <source>
        <dbReference type="EMBL" id="EXJ17045.1"/>
    </source>
</evidence>
<dbReference type="Gene3D" id="3.40.50.10090">
    <property type="match status" value="2"/>
</dbReference>
<evidence type="ECO:0000313" key="12">
    <source>
        <dbReference type="Proteomes" id="UP000019460"/>
    </source>
</evidence>
<comment type="caution">
    <text evidence="11">The sequence shown here is derived from an EMBL/GenBank/DDBJ whole genome shotgun (WGS) entry which is preliminary data.</text>
</comment>
<dbReference type="AlphaFoldDB" id="W9W398"/>
<dbReference type="InterPro" id="IPR039793">
    <property type="entry name" value="UROS/Hem4"/>
</dbReference>
<comment type="similarity">
    <text evidence="2 9">Belongs to the uroporphyrinogen-III synthase family.</text>
</comment>
<sequence length="255" mass="27346">MSAHSDLAGRGVLVTRPAGQADELCRLIESAGGRALRFPTIEIEPTRDPRATALLAESWDLMYFVSRNAVEQALALVADGTWPKVERLAAVGRGTALALAESGRGPDLVPSERYESEALLEMPELADMRGRRVLIVRGEGGRGLFANAMAERGAEVHYAEVYRRVRPAVDPAALLANWSRDVDLVMATSDAVLLNLAEMLGPEGRAPLLATPLVVIAERTRETALGLGFEVVLVAERAQDASILESLRELASGLG</sequence>
<dbReference type="OrthoDB" id="9787650at2"/>
<evidence type="ECO:0000256" key="8">
    <source>
        <dbReference type="ARBA" id="ARBA00048617"/>
    </source>
</evidence>
<comment type="catalytic activity">
    <reaction evidence="8 9">
        <text>hydroxymethylbilane = uroporphyrinogen III + H2O</text>
        <dbReference type="Rhea" id="RHEA:18965"/>
        <dbReference type="ChEBI" id="CHEBI:15377"/>
        <dbReference type="ChEBI" id="CHEBI:57308"/>
        <dbReference type="ChEBI" id="CHEBI:57845"/>
        <dbReference type="EC" id="4.2.1.75"/>
    </reaction>
</comment>
<dbReference type="SUPFAM" id="SSF69618">
    <property type="entry name" value="HemD-like"/>
    <property type="match status" value="1"/>
</dbReference>
<organism evidence="11 12">
    <name type="scientific">Imhoffiella purpurea</name>
    <dbReference type="NCBI Taxonomy" id="1249627"/>
    <lineage>
        <taxon>Bacteria</taxon>
        <taxon>Pseudomonadati</taxon>
        <taxon>Pseudomonadota</taxon>
        <taxon>Gammaproteobacteria</taxon>
        <taxon>Chromatiales</taxon>
        <taxon>Chromatiaceae</taxon>
        <taxon>Imhoffiella</taxon>
    </lineage>
</organism>
<name>W9W398_9GAMM</name>
<dbReference type="CDD" id="cd06578">
    <property type="entry name" value="HemD"/>
    <property type="match status" value="1"/>
</dbReference>
<proteinExistence type="inferred from homology"/>
<dbReference type="UniPathway" id="UPA00251">
    <property type="reaction ID" value="UER00320"/>
</dbReference>
<dbReference type="Proteomes" id="UP000019460">
    <property type="component" value="Unassembled WGS sequence"/>
</dbReference>
<gene>
    <name evidence="11" type="ORF">D779_1868</name>
</gene>
<evidence type="ECO:0000256" key="1">
    <source>
        <dbReference type="ARBA" id="ARBA00004772"/>
    </source>
</evidence>
<comment type="pathway">
    <text evidence="1 9">Porphyrin-containing compound metabolism; protoporphyrin-IX biosynthesis; coproporphyrinogen-III from 5-aminolevulinate: step 3/4.</text>
</comment>
<reference evidence="11 12" key="1">
    <citation type="submission" date="2012-11" db="EMBL/GenBank/DDBJ databases">
        <title>Genome assembly of Thiorhodococcus sp. AK35.</title>
        <authorList>
            <person name="Nupur N."/>
            <person name="Khatri I."/>
            <person name="Subramanian S."/>
            <person name="Pinnaka A."/>
        </authorList>
    </citation>
    <scope>NUCLEOTIDE SEQUENCE [LARGE SCALE GENOMIC DNA]</scope>
    <source>
        <strain evidence="11 12">AK35</strain>
    </source>
</reference>
<accession>W9W398</accession>
<dbReference type="GO" id="GO:0006780">
    <property type="term" value="P:uroporphyrinogen III biosynthetic process"/>
    <property type="evidence" value="ECO:0007669"/>
    <property type="project" value="UniProtKB-UniRule"/>
</dbReference>
<dbReference type="InterPro" id="IPR036108">
    <property type="entry name" value="4pyrrol_syn_uPrphyn_synt_sf"/>
</dbReference>
<comment type="function">
    <text evidence="6 9">Catalyzes cyclization of the linear tetrapyrrole, hydroxymethylbilane, to the macrocyclic uroporphyrinogen III.</text>
</comment>
<evidence type="ECO:0000256" key="6">
    <source>
        <dbReference type="ARBA" id="ARBA00037589"/>
    </source>
</evidence>
<feature type="domain" description="Tetrapyrrole biosynthesis uroporphyrinogen III synthase" evidence="10">
    <location>
        <begin position="23"/>
        <end position="244"/>
    </location>
</feature>
<evidence type="ECO:0000256" key="7">
    <source>
        <dbReference type="ARBA" id="ARBA00040167"/>
    </source>
</evidence>
<keyword evidence="5 9" id="KW-0627">Porphyrin biosynthesis</keyword>
<dbReference type="PANTHER" id="PTHR38042:SF1">
    <property type="entry name" value="UROPORPHYRINOGEN-III SYNTHASE, CHLOROPLASTIC"/>
    <property type="match status" value="1"/>
</dbReference>
<dbReference type="GO" id="GO:0006782">
    <property type="term" value="P:protoporphyrinogen IX biosynthetic process"/>
    <property type="evidence" value="ECO:0007669"/>
    <property type="project" value="UniProtKB-UniRule"/>
</dbReference>
<dbReference type="PANTHER" id="PTHR38042">
    <property type="entry name" value="UROPORPHYRINOGEN-III SYNTHASE, CHLOROPLASTIC"/>
    <property type="match status" value="1"/>
</dbReference>
<evidence type="ECO:0000259" key="10">
    <source>
        <dbReference type="Pfam" id="PF02602"/>
    </source>
</evidence>
<dbReference type="GO" id="GO:0004852">
    <property type="term" value="F:uroporphyrinogen-III synthase activity"/>
    <property type="evidence" value="ECO:0007669"/>
    <property type="project" value="UniProtKB-UniRule"/>
</dbReference>
<evidence type="ECO:0000256" key="4">
    <source>
        <dbReference type="ARBA" id="ARBA00023239"/>
    </source>
</evidence>
<dbReference type="InterPro" id="IPR003754">
    <property type="entry name" value="4pyrrol_synth_uPrphyn_synth"/>
</dbReference>
<evidence type="ECO:0000256" key="3">
    <source>
        <dbReference type="ARBA" id="ARBA00013109"/>
    </source>
</evidence>
<dbReference type="STRING" id="1249627.D779_1868"/>
<dbReference type="Pfam" id="PF02602">
    <property type="entry name" value="HEM4"/>
    <property type="match status" value="1"/>
</dbReference>
<evidence type="ECO:0000256" key="5">
    <source>
        <dbReference type="ARBA" id="ARBA00023244"/>
    </source>
</evidence>
<evidence type="ECO:0000256" key="9">
    <source>
        <dbReference type="RuleBase" id="RU366031"/>
    </source>
</evidence>
<evidence type="ECO:0000256" key="2">
    <source>
        <dbReference type="ARBA" id="ARBA00008133"/>
    </source>
</evidence>